<feature type="transmembrane region" description="Helical" evidence="2">
    <location>
        <begin position="173"/>
        <end position="192"/>
    </location>
</feature>
<reference evidence="3 4" key="1">
    <citation type="submission" date="2021-05" db="EMBL/GenBank/DDBJ databases">
        <title>Kineosporia and Streptomyces sp. nov. two new marine actinobacteria isolated from Coral.</title>
        <authorList>
            <person name="Buangrab K."/>
            <person name="Sutthacheep M."/>
            <person name="Yeemin T."/>
            <person name="Harunari E."/>
            <person name="Igarashi Y."/>
            <person name="Kanchanasin P."/>
            <person name="Tanasupawat S."/>
            <person name="Phongsopitanun W."/>
        </authorList>
    </citation>
    <scope>NUCLEOTIDE SEQUENCE [LARGE SCALE GENOMIC DNA]</scope>
    <source>
        <strain evidence="3 4">J2-2</strain>
    </source>
</reference>
<name>A0ABS5TTN7_9ACTN</name>
<feature type="compositionally biased region" description="Low complexity" evidence="1">
    <location>
        <begin position="399"/>
        <end position="417"/>
    </location>
</feature>
<protein>
    <submittedName>
        <fullName evidence="3">Type IV secretion system protein</fullName>
    </submittedName>
</protein>
<keyword evidence="2" id="KW-0472">Membrane</keyword>
<feature type="compositionally biased region" description="Basic residues" evidence="1">
    <location>
        <begin position="522"/>
        <end position="538"/>
    </location>
</feature>
<evidence type="ECO:0000313" key="4">
    <source>
        <dbReference type="Proteomes" id="UP001197247"/>
    </source>
</evidence>
<dbReference type="Proteomes" id="UP001197247">
    <property type="component" value="Unassembled WGS sequence"/>
</dbReference>
<keyword evidence="2" id="KW-1133">Transmembrane helix</keyword>
<accession>A0ABS5TTN7</accession>
<dbReference type="RefSeq" id="WP_214160721.1">
    <property type="nucleotide sequence ID" value="NZ_JAHBAY010000024.1"/>
</dbReference>
<dbReference type="EMBL" id="JAHBAY010000024">
    <property type="protein sequence ID" value="MBT0774182.1"/>
    <property type="molecule type" value="Genomic_DNA"/>
</dbReference>
<keyword evidence="2" id="KW-0812">Transmembrane</keyword>
<gene>
    <name evidence="3" type="ORF">KIH74_34875</name>
</gene>
<dbReference type="InterPro" id="IPR045782">
    <property type="entry name" value="TrbL_3"/>
</dbReference>
<dbReference type="Pfam" id="PF19590">
    <property type="entry name" value="TrbL_3"/>
    <property type="match status" value="1"/>
</dbReference>
<feature type="compositionally biased region" description="Basic residues" evidence="1">
    <location>
        <begin position="491"/>
        <end position="502"/>
    </location>
</feature>
<feature type="region of interest" description="Disordered" evidence="1">
    <location>
        <begin position="393"/>
        <end position="548"/>
    </location>
</feature>
<organism evidence="3 4">
    <name type="scientific">Kineosporia corallincola</name>
    <dbReference type="NCBI Taxonomy" id="2835133"/>
    <lineage>
        <taxon>Bacteria</taxon>
        <taxon>Bacillati</taxon>
        <taxon>Actinomycetota</taxon>
        <taxon>Actinomycetes</taxon>
        <taxon>Kineosporiales</taxon>
        <taxon>Kineosporiaceae</taxon>
        <taxon>Kineosporia</taxon>
    </lineage>
</organism>
<evidence type="ECO:0000313" key="3">
    <source>
        <dbReference type="EMBL" id="MBT0774182.1"/>
    </source>
</evidence>
<proteinExistence type="predicted"/>
<feature type="transmembrane region" description="Helical" evidence="2">
    <location>
        <begin position="145"/>
        <end position="167"/>
    </location>
</feature>
<feature type="transmembrane region" description="Helical" evidence="2">
    <location>
        <begin position="91"/>
        <end position="118"/>
    </location>
</feature>
<comment type="caution">
    <text evidence="3">The sequence shown here is derived from an EMBL/GenBank/DDBJ whole genome shotgun (WGS) entry which is preliminary data.</text>
</comment>
<feature type="transmembrane region" description="Helical" evidence="2">
    <location>
        <begin position="199"/>
        <end position="219"/>
    </location>
</feature>
<keyword evidence="4" id="KW-1185">Reference proteome</keyword>
<sequence>MDDWLIEQVFNHVADMVLEPLPQLLILVRDLVLRVPEVASQQPVVRLAGRSLAVVQVGYVVIVAVAGLVAMTHGGLQSQYSAKDLLQRAVLGFMASHFAVWVVSTVTTAANALVGALAGSREQSLEQLNASKGMSRQIAKAPESLLVLLALQVLIVVLLIVLLVSWVLRFVRLALLAALGPLALACHGLPWLQPVAVAWWSSLAGVVLTVLVQTVALQFGLDLLLEPGANLSGVGTFDHSDALTNMLLIVCLLLVVVRTPRMVSQFLPTTSRRGGTGSTVLRYVVLNRLLHRGVQASGGAHPAGWLTTRLTRRFAMRQAHRDLQRAGFVDPSGPTWSEVGQRLAAGGRSVRSSAPSSWRHSLASSRFDGGRWEGLRKSWAERRAVLAGRSVGEPGQLPARVAGGTRTRQRAAAAQAIRLRREQTEQLPGTRAHGLRGDPLRGSSGRIAGHPRPANDAAGTQGRGGRRVPSTTAGRSAQGGAGGQAPVTRPVRARPSHARRQPVRTSQQPPIAPAWEPVPGRSRLRPARAPRPRTRNLRRGPGSSDEDT</sequence>
<evidence type="ECO:0000256" key="1">
    <source>
        <dbReference type="SAM" id="MobiDB-lite"/>
    </source>
</evidence>
<evidence type="ECO:0000256" key="2">
    <source>
        <dbReference type="SAM" id="Phobius"/>
    </source>
</evidence>
<feature type="transmembrane region" description="Helical" evidence="2">
    <location>
        <begin position="52"/>
        <end position="71"/>
    </location>
</feature>